<protein>
    <submittedName>
        <fullName evidence="6">Flagellar P-ring protein</fullName>
    </submittedName>
</protein>
<gene>
    <name evidence="6" type="ordered locus">Psta_1307</name>
</gene>
<dbReference type="eggNOG" id="COG1413">
    <property type="taxonomic scope" value="Bacteria"/>
</dbReference>
<evidence type="ECO:0000256" key="5">
    <source>
        <dbReference type="SAM" id="MobiDB-lite"/>
    </source>
</evidence>
<keyword evidence="6" id="KW-0969">Cilium</keyword>
<dbReference type="SUPFAM" id="SSF48371">
    <property type="entry name" value="ARM repeat"/>
    <property type="match status" value="1"/>
</dbReference>
<keyword evidence="4" id="KW-0975">Bacterial flagellum</keyword>
<feature type="compositionally biased region" description="Low complexity" evidence="5">
    <location>
        <begin position="553"/>
        <end position="565"/>
    </location>
</feature>
<dbReference type="InterPro" id="IPR011989">
    <property type="entry name" value="ARM-like"/>
</dbReference>
<dbReference type="GO" id="GO:0005198">
    <property type="term" value="F:structural molecule activity"/>
    <property type="evidence" value="ECO:0007669"/>
    <property type="project" value="InterPro"/>
</dbReference>
<reference evidence="6 7" key="1">
    <citation type="journal article" date="2009" name="Stand. Genomic Sci.">
        <title>Complete genome sequence of Pirellula staleyi type strain (ATCC 27377).</title>
        <authorList>
            <person name="Clum A."/>
            <person name="Tindall B.J."/>
            <person name="Sikorski J."/>
            <person name="Ivanova N."/>
            <person name="Mavrommatis K."/>
            <person name="Lucas S."/>
            <person name="Glavina del Rio T."/>
            <person name="Nolan M."/>
            <person name="Chen F."/>
            <person name="Tice H."/>
            <person name="Pitluck S."/>
            <person name="Cheng J.F."/>
            <person name="Chertkov O."/>
            <person name="Brettin T."/>
            <person name="Han C."/>
            <person name="Detter J.C."/>
            <person name="Kuske C."/>
            <person name="Bruce D."/>
            <person name="Goodwin L."/>
            <person name="Ovchinikova G."/>
            <person name="Pati A."/>
            <person name="Mikhailova N."/>
            <person name="Chen A."/>
            <person name="Palaniappan K."/>
            <person name="Land M."/>
            <person name="Hauser L."/>
            <person name="Chang Y.J."/>
            <person name="Jeffries C.D."/>
            <person name="Chain P."/>
            <person name="Rohde M."/>
            <person name="Goker M."/>
            <person name="Bristow J."/>
            <person name="Eisen J.A."/>
            <person name="Markowitz V."/>
            <person name="Hugenholtz P."/>
            <person name="Kyrpides N.C."/>
            <person name="Klenk H.P."/>
            <person name="Lapidus A."/>
        </authorList>
    </citation>
    <scope>NUCLEOTIDE SEQUENCE [LARGE SCALE GENOMIC DNA]</scope>
    <source>
        <strain evidence="7">ATCC 27377 / DSM 6068 / ICPB 4128</strain>
    </source>
</reference>
<dbReference type="STRING" id="530564.Psta_1307"/>
<evidence type="ECO:0000313" key="6">
    <source>
        <dbReference type="EMBL" id="ADB15984.1"/>
    </source>
</evidence>
<dbReference type="eggNOG" id="COG1706">
    <property type="taxonomic scope" value="Bacteria"/>
</dbReference>
<dbReference type="AlphaFoldDB" id="D2QWA9"/>
<dbReference type="GO" id="GO:0071973">
    <property type="term" value="P:bacterial-type flagellum-dependent cell motility"/>
    <property type="evidence" value="ECO:0007669"/>
    <property type="project" value="InterPro"/>
</dbReference>
<feature type="region of interest" description="Disordered" evidence="5">
    <location>
        <begin position="543"/>
        <end position="658"/>
    </location>
</feature>
<organism evidence="6 7">
    <name type="scientific">Pirellula staleyi (strain ATCC 27377 / DSM 6068 / ICPB 4128)</name>
    <name type="common">Pirella staleyi</name>
    <dbReference type="NCBI Taxonomy" id="530564"/>
    <lineage>
        <taxon>Bacteria</taxon>
        <taxon>Pseudomonadati</taxon>
        <taxon>Planctomycetota</taxon>
        <taxon>Planctomycetia</taxon>
        <taxon>Pirellulales</taxon>
        <taxon>Pirellulaceae</taxon>
        <taxon>Pirellula</taxon>
    </lineage>
</organism>
<dbReference type="GO" id="GO:0030288">
    <property type="term" value="C:outer membrane-bounded periplasmic space"/>
    <property type="evidence" value="ECO:0007669"/>
    <property type="project" value="InterPro"/>
</dbReference>
<keyword evidence="7" id="KW-1185">Reference proteome</keyword>
<dbReference type="KEGG" id="psl:Psta_1307"/>
<dbReference type="HOGENOM" id="CLU_023676_1_0_0"/>
<accession>D2QWA9</accession>
<evidence type="ECO:0000256" key="4">
    <source>
        <dbReference type="ARBA" id="ARBA00023143"/>
    </source>
</evidence>
<dbReference type="EMBL" id="CP001848">
    <property type="protein sequence ID" value="ADB15984.1"/>
    <property type="molecule type" value="Genomic_DNA"/>
</dbReference>
<dbReference type="Proteomes" id="UP000001887">
    <property type="component" value="Chromosome"/>
</dbReference>
<keyword evidence="3" id="KW-0732">Signal</keyword>
<dbReference type="Gene3D" id="1.25.10.10">
    <property type="entry name" value="Leucine-rich Repeat Variant"/>
    <property type="match status" value="1"/>
</dbReference>
<name>D2QWA9_PIRSD</name>
<dbReference type="PANTHER" id="PTHR30381">
    <property type="entry name" value="FLAGELLAR P-RING PERIPLASMIC PROTEIN FLGI"/>
    <property type="match status" value="1"/>
</dbReference>
<evidence type="ECO:0000313" key="7">
    <source>
        <dbReference type="Proteomes" id="UP000001887"/>
    </source>
</evidence>
<evidence type="ECO:0000256" key="3">
    <source>
        <dbReference type="ARBA" id="ARBA00022729"/>
    </source>
</evidence>
<keyword evidence="6" id="KW-0966">Cell projection</keyword>
<proteinExistence type="predicted"/>
<sequence length="658" mass="71644">MKPHETMLQHRISRRAMLALGLAFCGGCASPLMRGQTPEAPVEEFDPTRLNYVGDYTRPWGLNYVKLESVALVTNLANTGSDPAPSSQRQVLIGEMQSHDVKGADQILASPSTSLVLCRTFIPPGAQKGDTLDVEIRLPQRSETTSLRGGWLMQSRMRQMAALGGTIQTGQVEGLAQGDVVVDAIFQGTSDKVLETRGRILGGGVSLLDRKLGLSVRKEESSIRTSTLIGAAINQRFHTFDRGVKNGVAKPQRDDFLELAISSRYKHNLARYLRVVRKIAVKESPIERVARIGQLEGKLLEHKTSADASLELEAIGKEAIPSLLKGLKSSDREVKFYSAEALAYLDHADAAEVLGQYAKTEHAFRWHALSALTSMDQISALDALTDLLHESSAETRYGAFRAIRKRSPSDLTTKGEVLEKKFFYHAIHTLGQPMVHITRTTKPEVVLFGHDQKLKSPEALFAGKQIMVKGIEADQMKVICYAPGQEDRVEIVSSELDKVIRAIVKLGGSYGDVIQFLQEAKKGGYLDSRLAVEAIADPGRTYVRNAEGEEIPATTGEEASAEGSGDSSQPLTTDFPGDSSESTGGSVSDDDTSAEGAFPARKVQTPSGEVFGSGPTLTPSESEKPRELTETYVDPEFQERPSGGFLDKLNPWSKSSEE</sequence>
<dbReference type="Pfam" id="PF02119">
    <property type="entry name" value="FlgI"/>
    <property type="match status" value="1"/>
</dbReference>
<dbReference type="GO" id="GO:0009428">
    <property type="term" value="C:bacterial-type flagellum basal body, distal rod, P ring"/>
    <property type="evidence" value="ECO:0007669"/>
    <property type="project" value="InterPro"/>
</dbReference>
<dbReference type="InterPro" id="IPR016024">
    <property type="entry name" value="ARM-type_fold"/>
</dbReference>
<evidence type="ECO:0000256" key="1">
    <source>
        <dbReference type="ARBA" id="ARBA00002591"/>
    </source>
</evidence>
<dbReference type="Pfam" id="PF13646">
    <property type="entry name" value="HEAT_2"/>
    <property type="match status" value="1"/>
</dbReference>
<keyword evidence="6" id="KW-0282">Flagellum</keyword>
<dbReference type="InterPro" id="IPR001782">
    <property type="entry name" value="Flag_FlgI"/>
</dbReference>
<feature type="compositionally biased region" description="Low complexity" evidence="5">
    <location>
        <begin position="577"/>
        <end position="587"/>
    </location>
</feature>
<dbReference type="PANTHER" id="PTHR30381:SF0">
    <property type="entry name" value="FLAGELLAR P-RING PROTEIN"/>
    <property type="match status" value="1"/>
</dbReference>
<evidence type="ECO:0000256" key="2">
    <source>
        <dbReference type="ARBA" id="ARBA00004117"/>
    </source>
</evidence>
<comment type="function">
    <text evidence="1">Assembles around the rod to form the L-ring and probably protects the motor/basal body from shearing forces during rotation.</text>
</comment>
<comment type="subcellular location">
    <subcellularLocation>
        <location evidence="2">Bacterial flagellum basal body</location>
    </subcellularLocation>
</comment>